<dbReference type="InterPro" id="IPR000600">
    <property type="entry name" value="ROK"/>
</dbReference>
<keyword evidence="8" id="KW-0808">Transferase</keyword>
<proteinExistence type="inferred from homology"/>
<dbReference type="AlphaFoldDB" id="A0A7Y9KK50"/>
<accession>A0A7Y9KK50</accession>
<gene>
    <name evidence="8" type="ORF">BJ991_000502</name>
</gene>
<evidence type="ECO:0000256" key="3">
    <source>
        <dbReference type="ARBA" id="ARBA00022723"/>
    </source>
</evidence>
<evidence type="ECO:0000256" key="5">
    <source>
        <dbReference type="ARBA" id="ARBA00022842"/>
    </source>
</evidence>
<dbReference type="SUPFAM" id="SSF53067">
    <property type="entry name" value="Actin-like ATPase domain"/>
    <property type="match status" value="1"/>
</dbReference>
<dbReference type="Gene3D" id="3.30.420.40">
    <property type="match status" value="2"/>
</dbReference>
<keyword evidence="3" id="KW-0479">Metal-binding</keyword>
<comment type="cofactor">
    <cofactor evidence="1">
        <name>Mg(2+)</name>
        <dbReference type="ChEBI" id="CHEBI:18420"/>
    </cofactor>
</comment>
<organism evidence="8 9">
    <name type="scientific">Microbacterium immunditiarum</name>
    <dbReference type="NCBI Taxonomy" id="337480"/>
    <lineage>
        <taxon>Bacteria</taxon>
        <taxon>Bacillati</taxon>
        <taxon>Actinomycetota</taxon>
        <taxon>Actinomycetes</taxon>
        <taxon>Micrococcales</taxon>
        <taxon>Microbacteriaceae</taxon>
        <taxon>Microbacterium</taxon>
    </lineage>
</organism>
<evidence type="ECO:0000313" key="9">
    <source>
        <dbReference type="Proteomes" id="UP000576969"/>
    </source>
</evidence>
<dbReference type="InterPro" id="IPR043129">
    <property type="entry name" value="ATPase_NBD"/>
</dbReference>
<evidence type="ECO:0000256" key="6">
    <source>
        <dbReference type="ARBA" id="ARBA00038887"/>
    </source>
</evidence>
<keyword evidence="9" id="KW-1185">Reference proteome</keyword>
<sequence>MTQLIAGVETGGTKIVAAVARVDDPGRIIDEIEIPTTAPEEVGARLRAFLERHEGITHAGIAAFGPVDIDPNSPGFGSVTATPKPGWAGAPLADLVGGRPHTIVSDVTGAALGEHALGASSGILDSAYITIGTGVGVGALIGGRPFSDTAHPELGHIAMRRHPDDDFAGVCPFHGGDCVEGLAAGPAIAKRWGRPTRELGDLLERAVETEAHYLGQLIATVTYAYRPQRIVIGGGAMKIPGLLDAVREASVREIRGALGAEHPSNHPDTYLVPPGLGDRAGVIGALHLAAARAA</sequence>
<evidence type="ECO:0000256" key="2">
    <source>
        <dbReference type="ARBA" id="ARBA00006479"/>
    </source>
</evidence>
<dbReference type="EC" id="2.7.1.4" evidence="6"/>
<dbReference type="GO" id="GO:0046872">
    <property type="term" value="F:metal ion binding"/>
    <property type="evidence" value="ECO:0007669"/>
    <property type="project" value="UniProtKB-KW"/>
</dbReference>
<name>A0A7Y9KK50_9MICO</name>
<keyword evidence="8" id="KW-0418">Kinase</keyword>
<evidence type="ECO:0000256" key="4">
    <source>
        <dbReference type="ARBA" id="ARBA00022833"/>
    </source>
</evidence>
<dbReference type="InterPro" id="IPR051804">
    <property type="entry name" value="Carb_Metab_Reg_Kinase/Isom"/>
</dbReference>
<dbReference type="Proteomes" id="UP000576969">
    <property type="component" value="Unassembled WGS sequence"/>
</dbReference>
<comment type="similarity">
    <text evidence="2">Belongs to the ROK (NagC/XylR) family.</text>
</comment>
<dbReference type="RefSeq" id="WP_179487162.1">
    <property type="nucleotide sequence ID" value="NZ_JACCBV010000001.1"/>
</dbReference>
<dbReference type="CDD" id="cd24067">
    <property type="entry name" value="ASKHA_NBD_ROK_BsFRK-like"/>
    <property type="match status" value="1"/>
</dbReference>
<comment type="caution">
    <text evidence="8">The sequence shown here is derived from an EMBL/GenBank/DDBJ whole genome shotgun (WGS) entry which is preliminary data.</text>
</comment>
<dbReference type="Pfam" id="PF00480">
    <property type="entry name" value="ROK"/>
    <property type="match status" value="1"/>
</dbReference>
<dbReference type="EMBL" id="JACCBV010000001">
    <property type="protein sequence ID" value="NYE18474.1"/>
    <property type="molecule type" value="Genomic_DNA"/>
</dbReference>
<evidence type="ECO:0000256" key="7">
    <source>
        <dbReference type="ARBA" id="ARBA00048451"/>
    </source>
</evidence>
<evidence type="ECO:0000313" key="8">
    <source>
        <dbReference type="EMBL" id="NYE18474.1"/>
    </source>
</evidence>
<dbReference type="GO" id="GO:0008865">
    <property type="term" value="F:fructokinase activity"/>
    <property type="evidence" value="ECO:0007669"/>
    <property type="project" value="UniProtKB-EC"/>
</dbReference>
<dbReference type="PANTHER" id="PTHR42742:SF3">
    <property type="entry name" value="FRUCTOKINASE"/>
    <property type="match status" value="1"/>
</dbReference>
<dbReference type="PANTHER" id="PTHR42742">
    <property type="entry name" value="TRANSCRIPTIONAL REPRESSOR MPRA"/>
    <property type="match status" value="1"/>
</dbReference>
<keyword evidence="5" id="KW-0460">Magnesium</keyword>
<protein>
    <recommendedName>
        <fullName evidence="6">fructokinase</fullName>
        <ecNumber evidence="6">2.7.1.4</ecNumber>
    </recommendedName>
</protein>
<evidence type="ECO:0000256" key="1">
    <source>
        <dbReference type="ARBA" id="ARBA00001946"/>
    </source>
</evidence>
<reference evidence="8 9" key="1">
    <citation type="submission" date="2020-07" db="EMBL/GenBank/DDBJ databases">
        <title>Sequencing the genomes of 1000 actinobacteria strains.</title>
        <authorList>
            <person name="Klenk H.-P."/>
        </authorList>
    </citation>
    <scope>NUCLEOTIDE SEQUENCE [LARGE SCALE GENOMIC DNA]</scope>
    <source>
        <strain evidence="8 9">DSM 24662</strain>
    </source>
</reference>
<keyword evidence="4" id="KW-0862">Zinc</keyword>
<comment type="catalytic activity">
    <reaction evidence="7">
        <text>D-fructose + ATP = D-fructose 6-phosphate + ADP + H(+)</text>
        <dbReference type="Rhea" id="RHEA:16125"/>
        <dbReference type="ChEBI" id="CHEBI:15378"/>
        <dbReference type="ChEBI" id="CHEBI:30616"/>
        <dbReference type="ChEBI" id="CHEBI:37721"/>
        <dbReference type="ChEBI" id="CHEBI:61527"/>
        <dbReference type="ChEBI" id="CHEBI:456216"/>
        <dbReference type="EC" id="2.7.1.4"/>
    </reaction>
</comment>